<dbReference type="InterPro" id="IPR013022">
    <property type="entry name" value="Xyl_isomerase-like_TIM-brl"/>
</dbReference>
<evidence type="ECO:0000259" key="1">
    <source>
        <dbReference type="Pfam" id="PF01261"/>
    </source>
</evidence>
<keyword evidence="3" id="KW-1185">Reference proteome</keyword>
<dbReference type="InterPro" id="IPR050312">
    <property type="entry name" value="IolE/XylAMocC-like"/>
</dbReference>
<dbReference type="EMBL" id="CAJVAS010000007">
    <property type="protein sequence ID" value="CAG7619549.1"/>
    <property type="molecule type" value="Genomic_DNA"/>
</dbReference>
<feature type="domain" description="Xylose isomerase-like TIM barrel" evidence="1">
    <location>
        <begin position="29"/>
        <end position="265"/>
    </location>
</feature>
<dbReference type="RefSeq" id="WP_218091999.1">
    <property type="nucleotide sequence ID" value="NZ_CAJVAS010000007.1"/>
</dbReference>
<accession>A0A916NI95</accession>
<organism evidence="2 3">
    <name type="scientific">Paenibacillus solanacearum</name>
    <dbReference type="NCBI Taxonomy" id="2048548"/>
    <lineage>
        <taxon>Bacteria</taxon>
        <taxon>Bacillati</taxon>
        <taxon>Bacillota</taxon>
        <taxon>Bacilli</taxon>
        <taxon>Bacillales</taxon>
        <taxon>Paenibacillaceae</taxon>
        <taxon>Paenibacillus</taxon>
    </lineage>
</organism>
<dbReference type="Pfam" id="PF01261">
    <property type="entry name" value="AP_endonuc_2"/>
    <property type="match status" value="1"/>
</dbReference>
<evidence type="ECO:0000313" key="3">
    <source>
        <dbReference type="Proteomes" id="UP000693672"/>
    </source>
</evidence>
<dbReference type="PANTHER" id="PTHR12110">
    <property type="entry name" value="HYDROXYPYRUVATE ISOMERASE"/>
    <property type="match status" value="1"/>
</dbReference>
<reference evidence="2" key="1">
    <citation type="submission" date="2021-06" db="EMBL/GenBank/DDBJ databases">
        <authorList>
            <person name="Criscuolo A."/>
        </authorList>
    </citation>
    <scope>NUCLEOTIDE SEQUENCE</scope>
    <source>
        <strain evidence="2">CIP111600</strain>
    </source>
</reference>
<proteinExistence type="predicted"/>
<sequence>MVQQHAGGGSERWMTGTSTSIASTLEMNEIRAAGLGAIELTWQKMNIFDPEIKARCDAKIAAARAAGLEVWSVHIPYGTDWDPSSLDPEVRKDVVDKVKRVLGYAQEWGVGRAVFHPSWEPIAPEDRARRLQICKETLSVLAEESVKYGVRLAVECLPRTCLGNCADEMEYLVGDAPALGICCDVNHLFKETPDRFIERLGSRIVTTHISDNDGNDEKHWLPGDGVIGWRAVLDALVQAGYDGAFMYEVRNPDPRVLADNREALNKLYRGEAGALLKG</sequence>
<dbReference type="PANTHER" id="PTHR12110:SF53">
    <property type="entry name" value="BLR5974 PROTEIN"/>
    <property type="match status" value="1"/>
</dbReference>
<gene>
    <name evidence="2" type="ORF">PAESOLCIP111_02221</name>
</gene>
<protein>
    <recommendedName>
        <fullName evidence="1">Xylose isomerase-like TIM barrel domain-containing protein</fullName>
    </recommendedName>
</protein>
<evidence type="ECO:0000313" key="2">
    <source>
        <dbReference type="EMBL" id="CAG7619549.1"/>
    </source>
</evidence>
<comment type="caution">
    <text evidence="2">The sequence shown here is derived from an EMBL/GenBank/DDBJ whole genome shotgun (WGS) entry which is preliminary data.</text>
</comment>
<dbReference type="Proteomes" id="UP000693672">
    <property type="component" value="Unassembled WGS sequence"/>
</dbReference>
<dbReference type="AlphaFoldDB" id="A0A916NI95"/>
<name>A0A916NI95_9BACL</name>